<comment type="caution">
    <text evidence="3">The sequence shown here is derived from an EMBL/GenBank/DDBJ whole genome shotgun (WGS) entry which is preliminary data.</text>
</comment>
<dbReference type="AlphaFoldDB" id="A0AAN9XCA6"/>
<dbReference type="EMBL" id="JAYMYS010000007">
    <property type="protein sequence ID" value="KAK7387014.1"/>
    <property type="molecule type" value="Genomic_DNA"/>
</dbReference>
<proteinExistence type="predicted"/>
<accession>A0AAN9XCA6</accession>
<dbReference type="Proteomes" id="UP001386955">
    <property type="component" value="Unassembled WGS sequence"/>
</dbReference>
<organism evidence="3 4">
    <name type="scientific">Psophocarpus tetragonolobus</name>
    <name type="common">Winged bean</name>
    <name type="synonym">Dolichos tetragonolobus</name>
    <dbReference type="NCBI Taxonomy" id="3891"/>
    <lineage>
        <taxon>Eukaryota</taxon>
        <taxon>Viridiplantae</taxon>
        <taxon>Streptophyta</taxon>
        <taxon>Embryophyta</taxon>
        <taxon>Tracheophyta</taxon>
        <taxon>Spermatophyta</taxon>
        <taxon>Magnoliopsida</taxon>
        <taxon>eudicotyledons</taxon>
        <taxon>Gunneridae</taxon>
        <taxon>Pentapetalae</taxon>
        <taxon>rosids</taxon>
        <taxon>fabids</taxon>
        <taxon>Fabales</taxon>
        <taxon>Fabaceae</taxon>
        <taxon>Papilionoideae</taxon>
        <taxon>50 kb inversion clade</taxon>
        <taxon>NPAAA clade</taxon>
        <taxon>indigoferoid/millettioid clade</taxon>
        <taxon>Phaseoleae</taxon>
        <taxon>Psophocarpus</taxon>
    </lineage>
</organism>
<keyword evidence="1" id="KW-0812">Transmembrane</keyword>
<evidence type="ECO:0000259" key="2">
    <source>
        <dbReference type="Pfam" id="PF14244"/>
    </source>
</evidence>
<reference evidence="3 4" key="1">
    <citation type="submission" date="2024-01" db="EMBL/GenBank/DDBJ databases">
        <title>The genomes of 5 underutilized Papilionoideae crops provide insights into root nodulation and disease resistanc.</title>
        <authorList>
            <person name="Jiang F."/>
        </authorList>
    </citation>
    <scope>NUCLEOTIDE SEQUENCE [LARGE SCALE GENOMIC DNA]</scope>
    <source>
        <strain evidence="3">DUOXIRENSHENG_FW03</strain>
        <tissue evidence="3">Leaves</tissue>
    </source>
</reference>
<feature type="transmembrane region" description="Helical" evidence="1">
    <location>
        <begin position="7"/>
        <end position="28"/>
    </location>
</feature>
<name>A0AAN9XCA6_PSOTE</name>
<keyword evidence="1" id="KW-1133">Transmembrane helix</keyword>
<feature type="domain" description="Retrotransposon Copia-like N-terminal" evidence="2">
    <location>
        <begin position="24"/>
        <end position="58"/>
    </location>
</feature>
<gene>
    <name evidence="3" type="ORF">VNO78_27466</name>
</gene>
<keyword evidence="1" id="KW-0472">Membrane</keyword>
<evidence type="ECO:0000313" key="3">
    <source>
        <dbReference type="EMBL" id="KAK7387014.1"/>
    </source>
</evidence>
<evidence type="ECO:0000256" key="1">
    <source>
        <dbReference type="SAM" id="Phobius"/>
    </source>
</evidence>
<keyword evidence="4" id="KW-1185">Reference proteome</keyword>
<protein>
    <recommendedName>
        <fullName evidence="2">Retrotransposon Copia-like N-terminal domain-containing protein</fullName>
    </recommendedName>
</protein>
<sequence>MMGDKKVHFWVLVCVFMAMENLCVHFGGKNYASWEFQFRMFVKGKGMWGHIDESSVAPTDNTALTTWETKDA</sequence>
<dbReference type="Pfam" id="PF14244">
    <property type="entry name" value="Retrotran_gag_3"/>
    <property type="match status" value="1"/>
</dbReference>
<dbReference type="InterPro" id="IPR029472">
    <property type="entry name" value="Copia-like_N"/>
</dbReference>
<evidence type="ECO:0000313" key="4">
    <source>
        <dbReference type="Proteomes" id="UP001386955"/>
    </source>
</evidence>